<feature type="coiled-coil region" evidence="1">
    <location>
        <begin position="108"/>
        <end position="135"/>
    </location>
</feature>
<keyword evidence="1" id="KW-0175">Coiled coil</keyword>
<protein>
    <submittedName>
        <fullName evidence="2">Uncharacterized protein</fullName>
    </submittedName>
</protein>
<sequence>MIKNINIFIYLFYLTYNKYRVYMDIMHNNLTLNLFDISYTHIVHPVIVNLDIIVKIAKRIMQEYNKDDIVLSIGESLDKICFIQQILNPQLEVIAIPFSGNIIDRENLEEDDIKINRIKDDIKKYEQLLRELHVHPDQIINSKQNYVIVDYLFKSAGILSYIKILEMIVDDKTTIAKMFKKIRVIGVTDYQGITLNKLFNYIMHEYKIKVHIMPLHNMLLSVFYNHDYHDRCIKELQPDKFKTITKKFKIDEEYDRINLCKLMRYYLLNEVKN</sequence>
<evidence type="ECO:0000256" key="1">
    <source>
        <dbReference type="SAM" id="Coils"/>
    </source>
</evidence>
<proteinExistence type="predicted"/>
<name>A0A3G4ZY21_9VIRU</name>
<accession>A0A3G4ZY21</accession>
<dbReference type="EMBL" id="MK072136">
    <property type="protein sequence ID" value="AYV79214.1"/>
    <property type="molecule type" value="Genomic_DNA"/>
</dbReference>
<gene>
    <name evidence="2" type="ORF">Faunusvirus5_23</name>
</gene>
<evidence type="ECO:0000313" key="2">
    <source>
        <dbReference type="EMBL" id="AYV79214.1"/>
    </source>
</evidence>
<organism evidence="2">
    <name type="scientific">Faunusvirus sp</name>
    <dbReference type="NCBI Taxonomy" id="2487766"/>
    <lineage>
        <taxon>Viruses</taxon>
        <taxon>Varidnaviria</taxon>
        <taxon>Bamfordvirae</taxon>
        <taxon>Nucleocytoviricota</taxon>
        <taxon>Megaviricetes</taxon>
        <taxon>Imitervirales</taxon>
        <taxon>Mimiviridae</taxon>
    </lineage>
</organism>
<reference evidence="2" key="1">
    <citation type="submission" date="2018-10" db="EMBL/GenBank/DDBJ databases">
        <title>Hidden diversity of soil giant viruses.</title>
        <authorList>
            <person name="Schulz F."/>
            <person name="Alteio L."/>
            <person name="Goudeau D."/>
            <person name="Ryan E.M."/>
            <person name="Malmstrom R.R."/>
            <person name="Blanchard J."/>
            <person name="Woyke T."/>
        </authorList>
    </citation>
    <scope>NUCLEOTIDE SEQUENCE</scope>
    <source>
        <strain evidence="2">FNV1</strain>
    </source>
</reference>